<dbReference type="STRING" id="573061.Clocel_3618"/>
<evidence type="ECO:0000256" key="2">
    <source>
        <dbReference type="ARBA" id="ARBA00022679"/>
    </source>
</evidence>
<protein>
    <submittedName>
        <fullName evidence="4">UbiE/COQ5 methyltransferase</fullName>
    </submittedName>
</protein>
<dbReference type="PANTHER" id="PTHR43591">
    <property type="entry name" value="METHYLTRANSFERASE"/>
    <property type="match status" value="1"/>
</dbReference>
<keyword evidence="1 4" id="KW-0489">Methyltransferase</keyword>
<sequence>MNKVYKNRDEFLCSVFDRAASAFGSKGPKYFQYFGKRLVELSNLQPKMKVLDVATGRGASLFPVVEIIGQLGFVTGIDFSKEMIVETKKEIRYEGYNNVQLLQMDAESLEFDDNSFDYVLCGLSIQFFTKYTDALREMNRVLKPNGRLGLSTWKRKDTTPFFMNIVAKYLRDVCVPYNMNKERGEFGTDESLRKMLSDVGFRKIQVIEEHKTFYYKNEDEWWQEQWSHAGRAAFELIKNLGDEVYNQFKEEVSKKLVENTDSKGIPFEASILYAFGDK</sequence>
<gene>
    <name evidence="4" type="ordered locus">Clocel_3618</name>
</gene>
<dbReference type="InterPro" id="IPR029063">
    <property type="entry name" value="SAM-dependent_MTases_sf"/>
</dbReference>
<evidence type="ECO:0000256" key="1">
    <source>
        <dbReference type="ARBA" id="ARBA00022603"/>
    </source>
</evidence>
<keyword evidence="3" id="KW-0949">S-adenosyl-L-methionine</keyword>
<dbReference type="PANTHER" id="PTHR43591:SF24">
    <property type="entry name" value="2-METHOXY-6-POLYPRENYL-1,4-BENZOQUINOL METHYLASE, MITOCHONDRIAL"/>
    <property type="match status" value="1"/>
</dbReference>
<dbReference type="PROSITE" id="PS51608">
    <property type="entry name" value="SAM_MT_UBIE"/>
    <property type="match status" value="1"/>
</dbReference>
<accession>D9SWK8</accession>
<reference evidence="4 5" key="1">
    <citation type="submission" date="2010-08" db="EMBL/GenBank/DDBJ databases">
        <title>Complete sequence of Clostridium cellulovorans 743B.</title>
        <authorList>
            <consortium name="US DOE Joint Genome Institute"/>
            <person name="Lucas S."/>
            <person name="Copeland A."/>
            <person name="Lapidus A."/>
            <person name="Cheng J.-F."/>
            <person name="Bruce D."/>
            <person name="Goodwin L."/>
            <person name="Pitluck S."/>
            <person name="Chertkov O."/>
            <person name="Detter J.C."/>
            <person name="Han C."/>
            <person name="Tapia R."/>
            <person name="Land M."/>
            <person name="Hauser L."/>
            <person name="Chang Y.-J."/>
            <person name="Jeffries C."/>
            <person name="Kyrpides N."/>
            <person name="Ivanova N."/>
            <person name="Mikhailova N."/>
            <person name="Hemme C.L."/>
            <person name="Woyke T."/>
        </authorList>
    </citation>
    <scope>NUCLEOTIDE SEQUENCE [LARGE SCALE GENOMIC DNA]</scope>
    <source>
        <strain evidence="5">ATCC 35296 / DSM 3052 / OCM 3 / 743B</strain>
    </source>
</reference>
<dbReference type="EMBL" id="CP002160">
    <property type="protein sequence ID" value="ADL53290.1"/>
    <property type="molecule type" value="Genomic_DNA"/>
</dbReference>
<dbReference type="InterPro" id="IPR004033">
    <property type="entry name" value="UbiE/COQ5_MeTrFase"/>
</dbReference>
<keyword evidence="2 4" id="KW-0808">Transferase</keyword>
<dbReference type="Pfam" id="PF01209">
    <property type="entry name" value="Ubie_methyltran"/>
    <property type="match status" value="1"/>
</dbReference>
<dbReference type="OrthoDB" id="9772751at2"/>
<evidence type="ECO:0000313" key="4">
    <source>
        <dbReference type="EMBL" id="ADL53290.1"/>
    </source>
</evidence>
<keyword evidence="5" id="KW-1185">Reference proteome</keyword>
<dbReference type="eggNOG" id="COG2226">
    <property type="taxonomic scope" value="Bacteria"/>
</dbReference>
<name>D9SWK8_CLOC7</name>
<dbReference type="SUPFAM" id="SSF53335">
    <property type="entry name" value="S-adenosyl-L-methionine-dependent methyltransferases"/>
    <property type="match status" value="1"/>
</dbReference>
<dbReference type="AlphaFoldDB" id="D9SWK8"/>
<evidence type="ECO:0000313" key="5">
    <source>
        <dbReference type="Proteomes" id="UP000002730"/>
    </source>
</evidence>
<dbReference type="KEGG" id="ccb:Clocel_3618"/>
<dbReference type="Proteomes" id="UP000002730">
    <property type="component" value="Chromosome"/>
</dbReference>
<proteinExistence type="predicted"/>
<dbReference type="Gene3D" id="3.40.50.150">
    <property type="entry name" value="Vaccinia Virus protein VP39"/>
    <property type="match status" value="1"/>
</dbReference>
<dbReference type="RefSeq" id="WP_010073622.1">
    <property type="nucleotide sequence ID" value="NC_014393.1"/>
</dbReference>
<dbReference type="HOGENOM" id="CLU_037990_2_3_9"/>
<dbReference type="GO" id="GO:0032259">
    <property type="term" value="P:methylation"/>
    <property type="evidence" value="ECO:0007669"/>
    <property type="project" value="UniProtKB-KW"/>
</dbReference>
<organism evidence="4 5">
    <name type="scientific">Clostridium cellulovorans (strain ATCC 35296 / DSM 3052 / OCM 3 / 743B)</name>
    <dbReference type="NCBI Taxonomy" id="573061"/>
    <lineage>
        <taxon>Bacteria</taxon>
        <taxon>Bacillati</taxon>
        <taxon>Bacillota</taxon>
        <taxon>Clostridia</taxon>
        <taxon>Eubacteriales</taxon>
        <taxon>Clostridiaceae</taxon>
        <taxon>Clostridium</taxon>
    </lineage>
</organism>
<evidence type="ECO:0000256" key="3">
    <source>
        <dbReference type="ARBA" id="ARBA00022691"/>
    </source>
</evidence>
<dbReference type="GO" id="GO:0008168">
    <property type="term" value="F:methyltransferase activity"/>
    <property type="evidence" value="ECO:0007669"/>
    <property type="project" value="UniProtKB-KW"/>
</dbReference>
<dbReference type="CDD" id="cd02440">
    <property type="entry name" value="AdoMet_MTases"/>
    <property type="match status" value="1"/>
</dbReference>